<keyword evidence="6" id="KW-1185">Reference proteome</keyword>
<proteinExistence type="predicted"/>
<dbReference type="SMART" id="SM00347">
    <property type="entry name" value="HTH_MARR"/>
    <property type="match status" value="1"/>
</dbReference>
<dbReference type="OrthoDB" id="9799747at2"/>
<dbReference type="InterPro" id="IPR000835">
    <property type="entry name" value="HTH_MarR-typ"/>
</dbReference>
<protein>
    <submittedName>
        <fullName evidence="5">Transcriptional regulator (MarR family)</fullName>
    </submittedName>
</protein>
<feature type="domain" description="HTH marR-type" evidence="4">
    <location>
        <begin position="13"/>
        <end position="148"/>
    </location>
</feature>
<keyword evidence="1" id="KW-0805">Transcription regulation</keyword>
<evidence type="ECO:0000313" key="6">
    <source>
        <dbReference type="Proteomes" id="UP000002512"/>
    </source>
</evidence>
<dbReference type="SUPFAM" id="SSF46785">
    <property type="entry name" value="Winged helix' DNA-binding domain"/>
    <property type="match status" value="1"/>
</dbReference>
<dbReference type="PANTHER" id="PTHR42756">
    <property type="entry name" value="TRANSCRIPTIONAL REGULATOR, MARR"/>
    <property type="match status" value="1"/>
</dbReference>
<dbReference type="STRING" id="210007.SMU_124"/>
<dbReference type="InterPro" id="IPR036390">
    <property type="entry name" value="WH_DNA-bd_sf"/>
</dbReference>
<reference evidence="5 6" key="1">
    <citation type="journal article" date="2002" name="Proc. Natl. Acad. Sci. U.S.A.">
        <title>Genome sequence of Streptococcus mutans UA159, a cariogenic dental pathogen.</title>
        <authorList>
            <person name="Ajdic D."/>
            <person name="McShan W.M."/>
            <person name="McLaughlin R.E."/>
            <person name="Savic G."/>
            <person name="Chang J."/>
            <person name="Carson M.B."/>
            <person name="Primeaux C."/>
            <person name="Tian R."/>
            <person name="Kenton S."/>
            <person name="Jia H."/>
            <person name="Lin S."/>
            <person name="Qian Y."/>
            <person name="Li S."/>
            <person name="Zhu H."/>
            <person name="Najar F."/>
            <person name="Lai H."/>
            <person name="White J."/>
            <person name="Roe B.A."/>
            <person name="Ferretti J.J."/>
        </authorList>
    </citation>
    <scope>NUCLEOTIDE SEQUENCE [LARGE SCALE GENOMIC DNA]</scope>
    <source>
        <strain evidence="6">ATCC 700610 / UA159</strain>
    </source>
</reference>
<dbReference type="AlphaFoldDB" id="Q8DWD9"/>
<evidence type="ECO:0000256" key="3">
    <source>
        <dbReference type="ARBA" id="ARBA00023163"/>
    </source>
</evidence>
<dbReference type="PANTHER" id="PTHR42756:SF1">
    <property type="entry name" value="TRANSCRIPTIONAL REPRESSOR OF EMRAB OPERON"/>
    <property type="match status" value="1"/>
</dbReference>
<gene>
    <name evidence="5" type="ordered locus">SMU_124</name>
</gene>
<dbReference type="Pfam" id="PF01047">
    <property type="entry name" value="MarR"/>
    <property type="match status" value="1"/>
</dbReference>
<evidence type="ECO:0000256" key="1">
    <source>
        <dbReference type="ARBA" id="ARBA00023015"/>
    </source>
</evidence>
<dbReference type="PATRIC" id="fig|210007.7.peg.105"/>
<evidence type="ECO:0000259" key="4">
    <source>
        <dbReference type="PROSITE" id="PS50995"/>
    </source>
</evidence>
<dbReference type="InterPro" id="IPR036388">
    <property type="entry name" value="WH-like_DNA-bd_sf"/>
</dbReference>
<evidence type="ECO:0000313" key="5">
    <source>
        <dbReference type="EMBL" id="AAN57904.1"/>
    </source>
</evidence>
<dbReference type="Proteomes" id="UP000002512">
    <property type="component" value="Chromosome"/>
</dbReference>
<dbReference type="eggNOG" id="COG1846">
    <property type="taxonomic scope" value="Bacteria"/>
</dbReference>
<evidence type="ECO:0000256" key="2">
    <source>
        <dbReference type="ARBA" id="ARBA00023125"/>
    </source>
</evidence>
<name>Q8DWD9_STRMU</name>
<dbReference type="Gene3D" id="1.10.10.10">
    <property type="entry name" value="Winged helix-like DNA-binding domain superfamily/Winged helix DNA-binding domain"/>
    <property type="match status" value="1"/>
</dbReference>
<dbReference type="PRINTS" id="PR00598">
    <property type="entry name" value="HTHMARR"/>
</dbReference>
<dbReference type="SMR" id="Q8DWD9"/>
<organism evidence="5 6">
    <name type="scientific">Streptococcus mutans serotype c (strain ATCC 700610 / UA159)</name>
    <dbReference type="NCBI Taxonomy" id="210007"/>
    <lineage>
        <taxon>Bacteria</taxon>
        <taxon>Bacillati</taxon>
        <taxon>Bacillota</taxon>
        <taxon>Bacilli</taxon>
        <taxon>Lactobacillales</taxon>
        <taxon>Streptococcaceae</taxon>
        <taxon>Streptococcus</taxon>
    </lineage>
</organism>
<dbReference type="HOGENOM" id="CLU_083287_27_2_9"/>
<dbReference type="KEGG" id="smu:SMU_124"/>
<dbReference type="GO" id="GO:0003700">
    <property type="term" value="F:DNA-binding transcription factor activity"/>
    <property type="evidence" value="ECO:0007669"/>
    <property type="project" value="InterPro"/>
</dbReference>
<accession>Q8DWD9</accession>
<keyword evidence="2" id="KW-0238">DNA-binding</keyword>
<dbReference type="EMBL" id="AE014133">
    <property type="protein sequence ID" value="AAN57904.1"/>
    <property type="molecule type" value="Genomic_DNA"/>
</dbReference>
<sequence length="149" mass="16559">MVIERSCMGDLDKNPAVKAMVVFRKAMRTIDAQVAPSYKNNGLTQTQFAVLDVLYAKGEMTISRLIASILATSGNMTVVIKNMERNGWIYRSPNPDDRRASVVGLTEVGKQLIQKALPDHIAMVEAAFSVMTEEEQLVLIDLLKKFKSL</sequence>
<dbReference type="PhylomeDB" id="Q8DWD9"/>
<keyword evidence="3" id="KW-0804">Transcription</keyword>
<dbReference type="GO" id="GO:0003677">
    <property type="term" value="F:DNA binding"/>
    <property type="evidence" value="ECO:0007669"/>
    <property type="project" value="UniProtKB-KW"/>
</dbReference>
<dbReference type="PROSITE" id="PS50995">
    <property type="entry name" value="HTH_MARR_2"/>
    <property type="match status" value="1"/>
</dbReference>